<dbReference type="Proteomes" id="UP000596742">
    <property type="component" value="Unassembled WGS sequence"/>
</dbReference>
<proteinExistence type="predicted"/>
<protein>
    <submittedName>
        <fullName evidence="2">Uncharacterized protein</fullName>
    </submittedName>
</protein>
<gene>
    <name evidence="2" type="ORF">MGAL_10B024000</name>
</gene>
<keyword evidence="3" id="KW-1185">Reference proteome</keyword>
<reference evidence="2" key="1">
    <citation type="submission" date="2018-11" db="EMBL/GenBank/DDBJ databases">
        <authorList>
            <person name="Alioto T."/>
            <person name="Alioto T."/>
        </authorList>
    </citation>
    <scope>NUCLEOTIDE SEQUENCE</scope>
</reference>
<organism evidence="2 3">
    <name type="scientific">Mytilus galloprovincialis</name>
    <name type="common">Mediterranean mussel</name>
    <dbReference type="NCBI Taxonomy" id="29158"/>
    <lineage>
        <taxon>Eukaryota</taxon>
        <taxon>Metazoa</taxon>
        <taxon>Spiralia</taxon>
        <taxon>Lophotrochozoa</taxon>
        <taxon>Mollusca</taxon>
        <taxon>Bivalvia</taxon>
        <taxon>Autobranchia</taxon>
        <taxon>Pteriomorphia</taxon>
        <taxon>Mytilida</taxon>
        <taxon>Mytiloidea</taxon>
        <taxon>Mytilidae</taxon>
        <taxon>Mytilinae</taxon>
        <taxon>Mytilus</taxon>
    </lineage>
</organism>
<feature type="compositionally biased region" description="Polar residues" evidence="1">
    <location>
        <begin position="132"/>
        <end position="142"/>
    </location>
</feature>
<feature type="compositionally biased region" description="Polar residues" evidence="1">
    <location>
        <begin position="114"/>
        <end position="124"/>
    </location>
</feature>
<feature type="compositionally biased region" description="Polar residues" evidence="1">
    <location>
        <begin position="68"/>
        <end position="85"/>
    </location>
</feature>
<comment type="caution">
    <text evidence="2">The sequence shown here is derived from an EMBL/GenBank/DDBJ whole genome shotgun (WGS) entry which is preliminary data.</text>
</comment>
<accession>A0A8B6GBV9</accession>
<evidence type="ECO:0000256" key="1">
    <source>
        <dbReference type="SAM" id="MobiDB-lite"/>
    </source>
</evidence>
<evidence type="ECO:0000313" key="2">
    <source>
        <dbReference type="EMBL" id="VDI61773.1"/>
    </source>
</evidence>
<dbReference type="AlphaFoldDB" id="A0A8B6GBV9"/>
<sequence length="173" mass="18422">MIGPGMTQPNTGMNHPTILKQRPAAPVAVISPLRKKKHHTVPEKLISPLVSPPNQNGFVHMKGGSAVATKNRTPLPSGEQQQQNVVKGKGNDEIKTESLANTTEKTPKCLINETALNNKQTTGSADKKDSFQKNLEPTTPASSAGPGEIANDQSYINGGAQKNMTQTSFGDKD</sequence>
<evidence type="ECO:0000313" key="3">
    <source>
        <dbReference type="Proteomes" id="UP000596742"/>
    </source>
</evidence>
<name>A0A8B6GBV9_MYTGA</name>
<feature type="region of interest" description="Disordered" evidence="1">
    <location>
        <begin position="68"/>
        <end position="173"/>
    </location>
</feature>
<feature type="compositionally biased region" description="Polar residues" evidence="1">
    <location>
        <begin position="151"/>
        <end position="173"/>
    </location>
</feature>
<dbReference type="EMBL" id="UYJE01008177">
    <property type="protein sequence ID" value="VDI61773.1"/>
    <property type="molecule type" value="Genomic_DNA"/>
</dbReference>